<evidence type="ECO:0000256" key="4">
    <source>
        <dbReference type="ARBA" id="ARBA00022692"/>
    </source>
</evidence>
<dbReference type="GO" id="GO:0055085">
    <property type="term" value="P:transmembrane transport"/>
    <property type="evidence" value="ECO:0007669"/>
    <property type="project" value="InterPro"/>
</dbReference>
<dbReference type="Pfam" id="PF00528">
    <property type="entry name" value="BPD_transp_1"/>
    <property type="match status" value="1"/>
</dbReference>
<keyword evidence="3" id="KW-1003">Cell membrane</keyword>
<evidence type="ECO:0000256" key="7">
    <source>
        <dbReference type="RuleBase" id="RU363032"/>
    </source>
</evidence>
<feature type="transmembrane region" description="Helical" evidence="7">
    <location>
        <begin position="21"/>
        <end position="45"/>
    </location>
</feature>
<evidence type="ECO:0000256" key="3">
    <source>
        <dbReference type="ARBA" id="ARBA00022475"/>
    </source>
</evidence>
<comment type="subcellular location">
    <subcellularLocation>
        <location evidence="1 7">Cell membrane</location>
        <topology evidence="1 7">Multi-pass membrane protein</topology>
    </subcellularLocation>
</comment>
<comment type="similarity">
    <text evidence="7">Belongs to the binding-protein-dependent transport system permease family.</text>
</comment>
<dbReference type="InterPro" id="IPR050809">
    <property type="entry name" value="UgpAE/MalFG_permease"/>
</dbReference>
<dbReference type="InterPro" id="IPR000515">
    <property type="entry name" value="MetI-like"/>
</dbReference>
<feature type="transmembrane region" description="Helical" evidence="7">
    <location>
        <begin position="81"/>
        <end position="102"/>
    </location>
</feature>
<feature type="transmembrane region" description="Helical" evidence="7">
    <location>
        <begin position="274"/>
        <end position="293"/>
    </location>
</feature>
<evidence type="ECO:0000256" key="5">
    <source>
        <dbReference type="ARBA" id="ARBA00022989"/>
    </source>
</evidence>
<dbReference type="PANTHER" id="PTHR43227">
    <property type="entry name" value="BLL4140 PROTEIN"/>
    <property type="match status" value="1"/>
</dbReference>
<dbReference type="PROSITE" id="PS50928">
    <property type="entry name" value="ABC_TM1"/>
    <property type="match status" value="1"/>
</dbReference>
<feature type="transmembrane region" description="Helical" evidence="7">
    <location>
        <begin position="114"/>
        <end position="134"/>
    </location>
</feature>
<dbReference type="Gene3D" id="1.10.3720.10">
    <property type="entry name" value="MetI-like"/>
    <property type="match status" value="1"/>
</dbReference>
<evidence type="ECO:0000313" key="10">
    <source>
        <dbReference type="Proteomes" id="UP000249818"/>
    </source>
</evidence>
<gene>
    <name evidence="9" type="ORF">BARAN1_0826</name>
</gene>
<name>A0A2X3L220_9BACT</name>
<keyword evidence="9" id="KW-0762">Sugar transport</keyword>
<evidence type="ECO:0000256" key="1">
    <source>
        <dbReference type="ARBA" id="ARBA00004651"/>
    </source>
</evidence>
<evidence type="ECO:0000256" key="2">
    <source>
        <dbReference type="ARBA" id="ARBA00022448"/>
    </source>
</evidence>
<dbReference type="AlphaFoldDB" id="A0A2X3L220"/>
<dbReference type="KEGG" id="bana:BARAN1_0826"/>
<keyword evidence="2 7" id="KW-0813">Transport</keyword>
<sequence>MRKNGHTRGICERRGRWGWAFVVPSLVFFGLFSIYPVLNALYLSFFQKHLLSTAPPKFIGFGNYLYLFHSPTFWNSLRATAIFTGGAFSLLVGLSLILAVFITSRRKLQRFLQLAFFSPAVVSTVVAAAIWLLIFDPRGIANQLVNALAGTPGVDHNWLAAPAMLQLSTILVYVWKYVGYFTIIFITGIGSIPRSLFEAARVDGASVWQTFWKITFPLLKPTTLLVSVMAMIQCLRTFSTQYFFSQAGSPRSPIDVITLNVYHTAIRNFQIGRASALSLILFAIMLLLSWLQFRLARSEEVSYL</sequence>
<dbReference type="RefSeq" id="WP_231944237.1">
    <property type="nucleotide sequence ID" value="NZ_LS483254.1"/>
</dbReference>
<keyword evidence="6 7" id="KW-0472">Membrane</keyword>
<dbReference type="SUPFAM" id="SSF161098">
    <property type="entry name" value="MetI-like"/>
    <property type="match status" value="1"/>
</dbReference>
<accession>A0A2X3L220</accession>
<evidence type="ECO:0000256" key="6">
    <source>
        <dbReference type="ARBA" id="ARBA00023136"/>
    </source>
</evidence>
<dbReference type="EMBL" id="LS483254">
    <property type="protein sequence ID" value="SQD92850.1"/>
    <property type="molecule type" value="Genomic_DNA"/>
</dbReference>
<reference evidence="10" key="1">
    <citation type="submission" date="2018-05" db="EMBL/GenBank/DDBJ databases">
        <authorList>
            <person name="Hao L."/>
        </authorList>
    </citation>
    <scope>NUCLEOTIDE SEQUENCE [LARGE SCALE GENOMIC DNA]</scope>
</reference>
<feature type="domain" description="ABC transmembrane type-1" evidence="8">
    <location>
        <begin position="77"/>
        <end position="292"/>
    </location>
</feature>
<dbReference type="Proteomes" id="UP000249818">
    <property type="component" value="Chromosome BARAN1"/>
</dbReference>
<dbReference type="CDD" id="cd06261">
    <property type="entry name" value="TM_PBP2"/>
    <property type="match status" value="1"/>
</dbReference>
<evidence type="ECO:0000259" key="8">
    <source>
        <dbReference type="PROSITE" id="PS50928"/>
    </source>
</evidence>
<keyword evidence="5 7" id="KW-1133">Transmembrane helix</keyword>
<feature type="transmembrane region" description="Helical" evidence="7">
    <location>
        <begin position="174"/>
        <end position="192"/>
    </location>
</feature>
<protein>
    <submittedName>
        <fullName evidence="9">Permease component of ABC-type sugar transporter</fullName>
    </submittedName>
</protein>
<proteinExistence type="inferred from homology"/>
<keyword evidence="10" id="KW-1185">Reference proteome</keyword>
<organism evidence="9 10">
    <name type="scientific">Candidatus Bipolaricaulis anaerobius</name>
    <dbReference type="NCBI Taxonomy" id="2026885"/>
    <lineage>
        <taxon>Bacteria</taxon>
        <taxon>Candidatus Bipolaricaulota</taxon>
        <taxon>Candidatus Bipolaricaulia</taxon>
        <taxon>Candidatus Bipolaricaulales</taxon>
        <taxon>Candidatus Bipolaricaulaceae</taxon>
        <taxon>Candidatus Bipolaricaulis</taxon>
    </lineage>
</organism>
<dbReference type="GO" id="GO:0005886">
    <property type="term" value="C:plasma membrane"/>
    <property type="evidence" value="ECO:0007669"/>
    <property type="project" value="UniProtKB-SubCell"/>
</dbReference>
<keyword evidence="4 7" id="KW-0812">Transmembrane</keyword>
<evidence type="ECO:0000313" key="9">
    <source>
        <dbReference type="EMBL" id="SQD92850.1"/>
    </source>
</evidence>
<dbReference type="PANTHER" id="PTHR43227:SF11">
    <property type="entry name" value="BLL4140 PROTEIN"/>
    <property type="match status" value="1"/>
</dbReference>
<dbReference type="InterPro" id="IPR035906">
    <property type="entry name" value="MetI-like_sf"/>
</dbReference>